<dbReference type="KEGG" id="dho:Dia5BBH33_19260"/>
<evidence type="ECO:0000313" key="7">
    <source>
        <dbReference type="EMBL" id="BBK25991.1"/>
    </source>
</evidence>
<dbReference type="AlphaFoldDB" id="A0A8D5A6L0"/>
<sequence>MSKETISEQGIALLNVLTPRQKEYALTLYSGREKKKSTAYILWIVFAVYYFYLGHPVKNIIFWLLWTCFIGEIWWIIDLFRISGMVDRKNEEILLQCIAEARQLYPGVTGTMKVQIIKPDQTQE</sequence>
<feature type="transmembrane region" description="Helical" evidence="5">
    <location>
        <begin position="60"/>
        <end position="80"/>
    </location>
</feature>
<dbReference type="GeneID" id="92717133"/>
<keyword evidence="3 5" id="KW-1133">Transmembrane helix</keyword>
<dbReference type="InterPro" id="IPR007829">
    <property type="entry name" value="TM2"/>
</dbReference>
<organism evidence="7 8">
    <name type="scientific">Dialister hominis</name>
    <dbReference type="NCBI Taxonomy" id="2582419"/>
    <lineage>
        <taxon>Bacteria</taxon>
        <taxon>Bacillati</taxon>
        <taxon>Bacillota</taxon>
        <taxon>Negativicutes</taxon>
        <taxon>Veillonellales</taxon>
        <taxon>Veillonellaceae</taxon>
        <taxon>Dialister</taxon>
    </lineage>
</organism>
<feature type="domain" description="TM2" evidence="6">
    <location>
        <begin position="33"/>
        <end position="80"/>
    </location>
</feature>
<dbReference type="RefSeq" id="WP_108850401.1">
    <property type="nucleotide sequence ID" value="NZ_AP019697.1"/>
</dbReference>
<evidence type="ECO:0000313" key="8">
    <source>
        <dbReference type="Proteomes" id="UP000320585"/>
    </source>
</evidence>
<proteinExistence type="predicted"/>
<evidence type="ECO:0000259" key="6">
    <source>
        <dbReference type="Pfam" id="PF05154"/>
    </source>
</evidence>
<protein>
    <recommendedName>
        <fullName evidence="6">TM2 domain-containing protein</fullName>
    </recommendedName>
</protein>
<dbReference type="Proteomes" id="UP000320585">
    <property type="component" value="Chromosome"/>
</dbReference>
<evidence type="ECO:0000256" key="2">
    <source>
        <dbReference type="ARBA" id="ARBA00022692"/>
    </source>
</evidence>
<dbReference type="Pfam" id="PF05154">
    <property type="entry name" value="TM2"/>
    <property type="match status" value="1"/>
</dbReference>
<dbReference type="EMBL" id="AP019697">
    <property type="protein sequence ID" value="BBK25991.1"/>
    <property type="molecule type" value="Genomic_DNA"/>
</dbReference>
<keyword evidence="2 5" id="KW-0812">Transmembrane</keyword>
<accession>A0A8D5A6L0</accession>
<evidence type="ECO:0000256" key="1">
    <source>
        <dbReference type="ARBA" id="ARBA00004141"/>
    </source>
</evidence>
<evidence type="ECO:0000256" key="5">
    <source>
        <dbReference type="SAM" id="Phobius"/>
    </source>
</evidence>
<dbReference type="GO" id="GO:0016020">
    <property type="term" value="C:membrane"/>
    <property type="evidence" value="ECO:0007669"/>
    <property type="project" value="UniProtKB-SubCell"/>
</dbReference>
<evidence type="ECO:0000256" key="3">
    <source>
        <dbReference type="ARBA" id="ARBA00022989"/>
    </source>
</evidence>
<dbReference type="OrthoDB" id="9816361at2"/>
<keyword evidence="4 5" id="KW-0472">Membrane</keyword>
<name>A0A8D5A6L0_9FIRM</name>
<feature type="transmembrane region" description="Helical" evidence="5">
    <location>
        <begin position="37"/>
        <end position="54"/>
    </location>
</feature>
<gene>
    <name evidence="7" type="ORF">Dia5BBH33_19260</name>
</gene>
<reference evidence="8" key="1">
    <citation type="submission" date="2019-05" db="EMBL/GenBank/DDBJ databases">
        <title>Complete genome sequencing of Dialister sp. strain 5BBH33.</title>
        <authorList>
            <person name="Sakamoto M."/>
            <person name="Murakami T."/>
            <person name="Mori H."/>
        </authorList>
    </citation>
    <scope>NUCLEOTIDE SEQUENCE [LARGE SCALE GENOMIC DNA]</scope>
    <source>
        <strain evidence="8">5BBH33</strain>
    </source>
</reference>
<keyword evidence="8" id="KW-1185">Reference proteome</keyword>
<evidence type="ECO:0000256" key="4">
    <source>
        <dbReference type="ARBA" id="ARBA00023136"/>
    </source>
</evidence>
<comment type="subcellular location">
    <subcellularLocation>
        <location evidence="1">Membrane</location>
        <topology evidence="1">Multi-pass membrane protein</topology>
    </subcellularLocation>
</comment>